<dbReference type="SUPFAM" id="SSF51905">
    <property type="entry name" value="FAD/NAD(P)-binding domain"/>
    <property type="match status" value="1"/>
</dbReference>
<reference evidence="2 3" key="1">
    <citation type="submission" date="2008-07" db="EMBL/GenBank/DDBJ databases">
        <authorList>
            <person name="El-Sayed N."/>
            <person name="Caler E."/>
            <person name="Inman J."/>
            <person name="Amedeo P."/>
            <person name="Hass B."/>
            <person name="Wortman J."/>
        </authorList>
    </citation>
    <scope>NUCLEOTIDE SEQUENCE [LARGE SCALE GENOMIC DNA]</scope>
    <source>
        <strain evidence="3">ATCC 50983 / TXsc</strain>
    </source>
</reference>
<dbReference type="Proteomes" id="UP000007800">
    <property type="component" value="Unassembled WGS sequence"/>
</dbReference>
<dbReference type="GeneID" id="9053978"/>
<evidence type="ECO:0000259" key="1">
    <source>
        <dbReference type="Pfam" id="PF01266"/>
    </source>
</evidence>
<dbReference type="OrthoDB" id="432024at2759"/>
<dbReference type="InParanoid" id="C5K505"/>
<organism evidence="3">
    <name type="scientific">Perkinsus marinus (strain ATCC 50983 / TXsc)</name>
    <dbReference type="NCBI Taxonomy" id="423536"/>
    <lineage>
        <taxon>Eukaryota</taxon>
        <taxon>Sar</taxon>
        <taxon>Alveolata</taxon>
        <taxon>Perkinsozoa</taxon>
        <taxon>Perkinsea</taxon>
        <taxon>Perkinsida</taxon>
        <taxon>Perkinsidae</taxon>
        <taxon>Perkinsus</taxon>
    </lineage>
</organism>
<dbReference type="Pfam" id="PF01266">
    <property type="entry name" value="DAO"/>
    <property type="match status" value="1"/>
</dbReference>
<dbReference type="AlphaFoldDB" id="C5K505"/>
<evidence type="ECO:0000313" key="2">
    <source>
        <dbReference type="EMBL" id="EER20427.1"/>
    </source>
</evidence>
<evidence type="ECO:0000313" key="3">
    <source>
        <dbReference type="Proteomes" id="UP000007800"/>
    </source>
</evidence>
<protein>
    <submittedName>
        <fullName evidence="2">Fad oxidoreductase, putative</fullName>
    </submittedName>
</protein>
<dbReference type="Gene3D" id="3.50.50.60">
    <property type="entry name" value="FAD/NAD(P)-binding domain"/>
    <property type="match status" value="2"/>
</dbReference>
<dbReference type="PANTHER" id="PTHR13847">
    <property type="entry name" value="SARCOSINE DEHYDROGENASE-RELATED"/>
    <property type="match status" value="1"/>
</dbReference>
<keyword evidence="3" id="KW-1185">Reference proteome</keyword>
<dbReference type="OMA" id="RPFNEAY"/>
<dbReference type="InterPro" id="IPR036188">
    <property type="entry name" value="FAD/NAD-bd_sf"/>
</dbReference>
<dbReference type="InterPro" id="IPR006076">
    <property type="entry name" value="FAD-dep_OxRdtase"/>
</dbReference>
<dbReference type="PANTHER" id="PTHR13847:SF150">
    <property type="entry name" value="OXIDOREDUCTASE TDA3-RELATED"/>
    <property type="match status" value="1"/>
</dbReference>
<proteinExistence type="predicted"/>
<dbReference type="Gene3D" id="3.30.9.10">
    <property type="entry name" value="D-Amino Acid Oxidase, subunit A, domain 2"/>
    <property type="match status" value="1"/>
</dbReference>
<name>C5K505_PERM5</name>
<dbReference type="RefSeq" id="XP_002788631.1">
    <property type="nucleotide sequence ID" value="XM_002788585.1"/>
</dbReference>
<gene>
    <name evidence="2" type="ORF">Pmar_PMAR010166</name>
</gene>
<dbReference type="GO" id="GO:0005737">
    <property type="term" value="C:cytoplasm"/>
    <property type="evidence" value="ECO:0007669"/>
    <property type="project" value="TreeGrafter"/>
</dbReference>
<accession>C5K505</accession>
<dbReference type="EMBL" id="GG670562">
    <property type="protein sequence ID" value="EER20427.1"/>
    <property type="molecule type" value="Genomic_DNA"/>
</dbReference>
<feature type="domain" description="FAD dependent oxidoreductase" evidence="1">
    <location>
        <begin position="3"/>
        <end position="333"/>
    </location>
</feature>
<sequence>MPVLIVGGGIMAASTAYYLAKLGKSIIILERETVGCSASGKAGGFLARGWCSSGPTQQLHHRGFDLIRQYVHKHGLKSYRAIPTAQTEIHGNKRRRGDGQCSWLDRGTTKSSLMDSETAQITPLELTKSLIREAIDLGSLEVRTDAKVVDVVIEEDGKAVTGVVLEDGSIVYGSEVVLAMGAWSCEVEVCSSLVYKETGMAAVPDPHALFCSDDANGCHLEVYPRPDGDIYVCGLGGSPQLRPDDLRSIDPSGVQPEAKRVAAGHKSLSAMTSLVDPGKEPDIKQACLRPLLPDALPAMGRLCEGINNLYIVAGHNCWGILWSLASGEAMAELIAHGTSEHLSLSPFDPTRFT</sequence>